<dbReference type="InterPro" id="IPR036396">
    <property type="entry name" value="Cyt_P450_sf"/>
</dbReference>
<dbReference type="Gene3D" id="1.10.630.10">
    <property type="entry name" value="Cytochrome P450"/>
    <property type="match status" value="1"/>
</dbReference>
<dbReference type="PRINTS" id="PR00463">
    <property type="entry name" value="EP450I"/>
</dbReference>
<dbReference type="AlphaFoldDB" id="A0A4Y2C8G9"/>
<comment type="caution">
    <text evidence="17">The sequence shown here is derived from an EMBL/GenBank/DDBJ whole genome shotgun (WGS) entry which is preliminary data.</text>
</comment>
<feature type="transmembrane region" description="Helical" evidence="16">
    <location>
        <begin position="6"/>
        <end position="29"/>
    </location>
</feature>
<dbReference type="Pfam" id="PF00067">
    <property type="entry name" value="p450"/>
    <property type="match status" value="1"/>
</dbReference>
<dbReference type="GO" id="GO:0020037">
    <property type="term" value="F:heme binding"/>
    <property type="evidence" value="ECO:0007669"/>
    <property type="project" value="InterPro"/>
</dbReference>
<evidence type="ECO:0000256" key="10">
    <source>
        <dbReference type="ARBA" id="ARBA00023004"/>
    </source>
</evidence>
<protein>
    <submittedName>
        <fullName evidence="17">Cytochrome P450 3A11</fullName>
    </submittedName>
</protein>
<evidence type="ECO:0000256" key="7">
    <source>
        <dbReference type="ARBA" id="ARBA00022824"/>
    </source>
</evidence>
<evidence type="ECO:0000256" key="3">
    <source>
        <dbReference type="ARBA" id="ARBA00004406"/>
    </source>
</evidence>
<dbReference type="InterPro" id="IPR002401">
    <property type="entry name" value="Cyt_P450_E_grp-I"/>
</dbReference>
<dbReference type="InterPro" id="IPR001128">
    <property type="entry name" value="Cyt_P450"/>
</dbReference>
<feature type="transmembrane region" description="Helical" evidence="16">
    <location>
        <begin position="219"/>
        <end position="242"/>
    </location>
</feature>
<evidence type="ECO:0000256" key="11">
    <source>
        <dbReference type="ARBA" id="ARBA00023033"/>
    </source>
</evidence>
<evidence type="ECO:0000256" key="5">
    <source>
        <dbReference type="ARBA" id="ARBA00022617"/>
    </source>
</evidence>
<evidence type="ECO:0000256" key="12">
    <source>
        <dbReference type="ARBA" id="ARBA00023136"/>
    </source>
</evidence>
<comment type="similarity">
    <text evidence="4 15">Belongs to the cytochrome P450 family.</text>
</comment>
<gene>
    <name evidence="17" type="primary">Cyp3a11_3</name>
    <name evidence="17" type="ORF">AVEN_176406_1</name>
</gene>
<evidence type="ECO:0000256" key="1">
    <source>
        <dbReference type="ARBA" id="ARBA00001971"/>
    </source>
</evidence>
<keyword evidence="11 15" id="KW-0503">Monooxygenase</keyword>
<dbReference type="OrthoDB" id="6428965at2759"/>
<dbReference type="PRINTS" id="PR00385">
    <property type="entry name" value="P450"/>
</dbReference>
<keyword evidence="8" id="KW-0492">Microsome</keyword>
<evidence type="ECO:0000256" key="9">
    <source>
        <dbReference type="ARBA" id="ARBA00023002"/>
    </source>
</evidence>
<name>A0A4Y2C8G9_ARAVE</name>
<keyword evidence="6 14" id="KW-0479">Metal-binding</keyword>
<dbReference type="InterPro" id="IPR017972">
    <property type="entry name" value="Cyt_P450_CS"/>
</dbReference>
<dbReference type="GO" id="GO:0016705">
    <property type="term" value="F:oxidoreductase activity, acting on paired donors, with incorporation or reduction of molecular oxygen"/>
    <property type="evidence" value="ECO:0007669"/>
    <property type="project" value="InterPro"/>
</dbReference>
<organism evidence="17 18">
    <name type="scientific">Araneus ventricosus</name>
    <name type="common">Orbweaver spider</name>
    <name type="synonym">Epeira ventricosa</name>
    <dbReference type="NCBI Taxonomy" id="182803"/>
    <lineage>
        <taxon>Eukaryota</taxon>
        <taxon>Metazoa</taxon>
        <taxon>Ecdysozoa</taxon>
        <taxon>Arthropoda</taxon>
        <taxon>Chelicerata</taxon>
        <taxon>Arachnida</taxon>
        <taxon>Araneae</taxon>
        <taxon>Araneomorphae</taxon>
        <taxon>Entelegynae</taxon>
        <taxon>Araneoidea</taxon>
        <taxon>Araneidae</taxon>
        <taxon>Araneus</taxon>
    </lineage>
</organism>
<keyword evidence="12 16" id="KW-0472">Membrane</keyword>
<sequence>MFGLELIFGSLTVSFLIGLITVILLYWYTTRNHDYWEKKNVPYVKPVPLLGSVLDTMRKPLHEVEYERYMKLGPVYGHYEGNSPHISVGDPALLRDIMVKDFGSFTGRRILNSGDKVVDNMLSVIRGEDWKRVRSIVTPTFTTGKIKRMLGIFKECTGTLTDNLNALAKEGKPVDLKRMYGTFAMDVIASSAFSTKIDSHNDPENKFVQMAKTVFNQELGFKLILFLVAPKLIKLLGIGVFAQEASVFFKDMTLKIIEERKRTGQKRNDFLQLLMDTATEISDEKKGEEAEKDKGDIASNYELTDVEHQIFKTVTSKKLSLDELVAQSIIFFVAGYDTTASTLSFATYLLALNQDIQDKLREEVDEALEENNGELSYEAIQRMKYLDNVISETLRYYAIVVRLERYADTDYKLGDTGITIEKGTIISIPVYAMHRDPKLWPDPEKFDPDRFTPEERAKRDPYAYLPFGAGPRNCVGMRFALMEIKVCLAHVIANFKIVKSPQTKVPLEFNLGQQGLLQPKEVVVAMEVRKDSPLAKWK</sequence>
<evidence type="ECO:0000256" key="4">
    <source>
        <dbReference type="ARBA" id="ARBA00010617"/>
    </source>
</evidence>
<keyword evidence="18" id="KW-1185">Reference proteome</keyword>
<evidence type="ECO:0000256" key="14">
    <source>
        <dbReference type="PIRSR" id="PIRSR602401-1"/>
    </source>
</evidence>
<dbReference type="PANTHER" id="PTHR24302:SF15">
    <property type="entry name" value="FATTY-ACID PEROXYGENASE"/>
    <property type="match status" value="1"/>
</dbReference>
<accession>A0A4Y2C8G9</accession>
<evidence type="ECO:0000256" key="13">
    <source>
        <dbReference type="ARBA" id="ARBA00043906"/>
    </source>
</evidence>
<dbReference type="FunFam" id="1.10.630.10:FF:000042">
    <property type="entry name" value="Cytochrome P450"/>
    <property type="match status" value="1"/>
</dbReference>
<comment type="function">
    <text evidence="13">Cytochromes P450 are a group of heme-thiolate monooxygenases. They oxidize a variety of structurally unrelated compounds, including steroids, fatty acids, and xenobiotics.</text>
</comment>
<keyword evidence="10 14" id="KW-0408">Iron</keyword>
<dbReference type="GO" id="GO:0005789">
    <property type="term" value="C:endoplasmic reticulum membrane"/>
    <property type="evidence" value="ECO:0007669"/>
    <property type="project" value="UniProtKB-SubCell"/>
</dbReference>
<dbReference type="GO" id="GO:0005506">
    <property type="term" value="F:iron ion binding"/>
    <property type="evidence" value="ECO:0007669"/>
    <property type="project" value="InterPro"/>
</dbReference>
<evidence type="ECO:0000256" key="16">
    <source>
        <dbReference type="SAM" id="Phobius"/>
    </source>
</evidence>
<keyword evidence="9 15" id="KW-0560">Oxidoreductase</keyword>
<dbReference type="PANTHER" id="PTHR24302">
    <property type="entry name" value="CYTOCHROME P450 FAMILY 3"/>
    <property type="match status" value="1"/>
</dbReference>
<reference evidence="17 18" key="1">
    <citation type="journal article" date="2019" name="Sci. Rep.">
        <title>Orb-weaving spider Araneus ventricosus genome elucidates the spidroin gene catalogue.</title>
        <authorList>
            <person name="Kono N."/>
            <person name="Nakamura H."/>
            <person name="Ohtoshi R."/>
            <person name="Moran D.A.P."/>
            <person name="Shinohara A."/>
            <person name="Yoshida Y."/>
            <person name="Fujiwara M."/>
            <person name="Mori M."/>
            <person name="Tomita M."/>
            <person name="Arakawa K."/>
        </authorList>
    </citation>
    <scope>NUCLEOTIDE SEQUENCE [LARGE SCALE GENOMIC DNA]</scope>
</reference>
<comment type="cofactor">
    <cofactor evidence="1 14">
        <name>heme</name>
        <dbReference type="ChEBI" id="CHEBI:30413"/>
    </cofactor>
</comment>
<dbReference type="EMBL" id="BGPR01000154">
    <property type="protein sequence ID" value="GBM00166.1"/>
    <property type="molecule type" value="Genomic_DNA"/>
</dbReference>
<dbReference type="Proteomes" id="UP000499080">
    <property type="component" value="Unassembled WGS sequence"/>
</dbReference>
<keyword evidence="5 14" id="KW-0349">Heme</keyword>
<dbReference type="InterPro" id="IPR050705">
    <property type="entry name" value="Cytochrome_P450_3A"/>
</dbReference>
<dbReference type="SUPFAM" id="SSF48264">
    <property type="entry name" value="Cytochrome P450"/>
    <property type="match status" value="1"/>
</dbReference>
<proteinExistence type="inferred from homology"/>
<dbReference type="PROSITE" id="PS00086">
    <property type="entry name" value="CYTOCHROME_P450"/>
    <property type="match status" value="1"/>
</dbReference>
<dbReference type="GO" id="GO:0008395">
    <property type="term" value="F:steroid hydroxylase activity"/>
    <property type="evidence" value="ECO:0007669"/>
    <property type="project" value="TreeGrafter"/>
</dbReference>
<comment type="subcellular location">
    <subcellularLocation>
        <location evidence="3">Endoplasmic reticulum membrane</location>
        <topology evidence="3">Peripheral membrane protein</topology>
    </subcellularLocation>
    <subcellularLocation>
        <location evidence="2">Microsome membrane</location>
        <topology evidence="2">Peripheral membrane protein</topology>
    </subcellularLocation>
</comment>
<evidence type="ECO:0000256" key="8">
    <source>
        <dbReference type="ARBA" id="ARBA00022848"/>
    </source>
</evidence>
<dbReference type="CDD" id="cd11055">
    <property type="entry name" value="CYP3A-like"/>
    <property type="match status" value="1"/>
</dbReference>
<keyword evidence="7" id="KW-0256">Endoplasmic reticulum</keyword>
<keyword evidence="16" id="KW-0812">Transmembrane</keyword>
<evidence type="ECO:0000256" key="6">
    <source>
        <dbReference type="ARBA" id="ARBA00022723"/>
    </source>
</evidence>
<evidence type="ECO:0000256" key="2">
    <source>
        <dbReference type="ARBA" id="ARBA00004174"/>
    </source>
</evidence>
<keyword evidence="16" id="KW-1133">Transmembrane helix</keyword>
<evidence type="ECO:0000313" key="18">
    <source>
        <dbReference type="Proteomes" id="UP000499080"/>
    </source>
</evidence>
<feature type="binding site" description="axial binding residue" evidence="14">
    <location>
        <position position="474"/>
    </location>
    <ligand>
        <name>heme</name>
        <dbReference type="ChEBI" id="CHEBI:30413"/>
    </ligand>
    <ligandPart>
        <name>Fe</name>
        <dbReference type="ChEBI" id="CHEBI:18248"/>
    </ligandPart>
</feature>
<evidence type="ECO:0000256" key="15">
    <source>
        <dbReference type="RuleBase" id="RU000461"/>
    </source>
</evidence>
<evidence type="ECO:0000313" key="17">
    <source>
        <dbReference type="EMBL" id="GBM00166.1"/>
    </source>
</evidence>